<organism evidence="3">
    <name type="scientific">Gongylonema pulchrum</name>
    <dbReference type="NCBI Taxonomy" id="637853"/>
    <lineage>
        <taxon>Eukaryota</taxon>
        <taxon>Metazoa</taxon>
        <taxon>Ecdysozoa</taxon>
        <taxon>Nematoda</taxon>
        <taxon>Chromadorea</taxon>
        <taxon>Rhabditida</taxon>
        <taxon>Spirurina</taxon>
        <taxon>Spiruromorpha</taxon>
        <taxon>Spiruroidea</taxon>
        <taxon>Gongylonematidae</taxon>
        <taxon>Gongylonema</taxon>
    </lineage>
</organism>
<proteinExistence type="predicted"/>
<accession>A0A183DLH7</accession>
<reference evidence="1 2" key="2">
    <citation type="submission" date="2018-11" db="EMBL/GenBank/DDBJ databases">
        <authorList>
            <consortium name="Pathogen Informatics"/>
        </authorList>
    </citation>
    <scope>NUCLEOTIDE SEQUENCE [LARGE SCALE GENOMIC DNA]</scope>
</reference>
<dbReference type="Proteomes" id="UP000271098">
    <property type="component" value="Unassembled WGS sequence"/>
</dbReference>
<protein>
    <submittedName>
        <fullName evidence="1 3">Uncharacterized protein</fullName>
    </submittedName>
</protein>
<dbReference type="OrthoDB" id="421075at2759"/>
<dbReference type="AlphaFoldDB" id="A0A183DLH7"/>
<keyword evidence="2" id="KW-1185">Reference proteome</keyword>
<name>A0A183DLH7_9BILA</name>
<sequence>MLHAEVLVKQAQKSPFSKQFALLNQFFEIIGQIMDRLPEFSYFIKLSADALLLSSRYHADTFRFFKFPKKWEIATPLSAVDFAIRFCCSLVKGQPGWSGAWNDLGVALLRKCQLTKKNSPGCMK</sequence>
<evidence type="ECO:0000313" key="2">
    <source>
        <dbReference type="Proteomes" id="UP000271098"/>
    </source>
</evidence>
<gene>
    <name evidence="1" type="ORF">GPUH_LOCUS9568</name>
</gene>
<reference evidence="3" key="1">
    <citation type="submission" date="2016-06" db="UniProtKB">
        <authorList>
            <consortium name="WormBaseParasite"/>
        </authorList>
    </citation>
    <scope>IDENTIFICATION</scope>
</reference>
<dbReference type="WBParaSite" id="GPUH_0000957901-mRNA-1">
    <property type="protein sequence ID" value="GPUH_0000957901-mRNA-1"/>
    <property type="gene ID" value="GPUH_0000957901"/>
</dbReference>
<evidence type="ECO:0000313" key="1">
    <source>
        <dbReference type="EMBL" id="VDK73936.1"/>
    </source>
</evidence>
<evidence type="ECO:0000313" key="3">
    <source>
        <dbReference type="WBParaSite" id="GPUH_0000957901-mRNA-1"/>
    </source>
</evidence>
<dbReference type="EMBL" id="UYRT01031808">
    <property type="protein sequence ID" value="VDK73936.1"/>
    <property type="molecule type" value="Genomic_DNA"/>
</dbReference>